<dbReference type="PANTHER" id="PTHR43247:SF1">
    <property type="entry name" value="PHOSPHOSERINE AMINOTRANSFERASE"/>
    <property type="match status" value="1"/>
</dbReference>
<evidence type="ECO:0000256" key="3">
    <source>
        <dbReference type="ARBA" id="ARBA00006904"/>
    </source>
</evidence>
<dbReference type="GO" id="GO:0006564">
    <property type="term" value="P:L-serine biosynthetic process"/>
    <property type="evidence" value="ECO:0007669"/>
    <property type="project" value="UniProtKB-KW"/>
</dbReference>
<dbReference type="GO" id="GO:0030170">
    <property type="term" value="F:pyridoxal phosphate binding"/>
    <property type="evidence" value="ECO:0007669"/>
    <property type="project" value="TreeGrafter"/>
</dbReference>
<dbReference type="InterPro" id="IPR000192">
    <property type="entry name" value="Aminotrans_V_dom"/>
</dbReference>
<reference evidence="12" key="1">
    <citation type="journal article" date="2020" name="Nat. Commun.">
        <title>Large-scale genome sequencing of mycorrhizal fungi provides insights into the early evolution of symbiotic traits.</title>
        <authorList>
            <person name="Miyauchi S."/>
            <person name="Kiss E."/>
            <person name="Kuo A."/>
            <person name="Drula E."/>
            <person name="Kohler A."/>
            <person name="Sanchez-Garcia M."/>
            <person name="Morin E."/>
            <person name="Andreopoulos B."/>
            <person name="Barry K.W."/>
            <person name="Bonito G."/>
            <person name="Buee M."/>
            <person name="Carver A."/>
            <person name="Chen C."/>
            <person name="Cichocki N."/>
            <person name="Clum A."/>
            <person name="Culley D."/>
            <person name="Crous P.W."/>
            <person name="Fauchery L."/>
            <person name="Girlanda M."/>
            <person name="Hayes R.D."/>
            <person name="Keri Z."/>
            <person name="LaButti K."/>
            <person name="Lipzen A."/>
            <person name="Lombard V."/>
            <person name="Magnuson J."/>
            <person name="Maillard F."/>
            <person name="Murat C."/>
            <person name="Nolan M."/>
            <person name="Ohm R.A."/>
            <person name="Pangilinan J."/>
            <person name="Pereira M.F."/>
            <person name="Perotto S."/>
            <person name="Peter M."/>
            <person name="Pfister S."/>
            <person name="Riley R."/>
            <person name="Sitrit Y."/>
            <person name="Stielow J.B."/>
            <person name="Szollosi G."/>
            <person name="Zifcakova L."/>
            <person name="Stursova M."/>
            <person name="Spatafora J.W."/>
            <person name="Tedersoo L."/>
            <person name="Vaario L.M."/>
            <person name="Yamada A."/>
            <person name="Yan M."/>
            <person name="Wang P."/>
            <person name="Xu J."/>
            <person name="Bruns T."/>
            <person name="Baldrian P."/>
            <person name="Vilgalys R."/>
            <person name="Dunand C."/>
            <person name="Henrissat B."/>
            <person name="Grigoriev I.V."/>
            <person name="Hibbett D."/>
            <person name="Nagy L.G."/>
            <person name="Martin F.M."/>
        </authorList>
    </citation>
    <scope>NUCLEOTIDE SEQUENCE</scope>
    <source>
        <strain evidence="12">UP504</strain>
    </source>
</reference>
<dbReference type="Gene3D" id="3.90.1150.10">
    <property type="entry name" value="Aspartate Aminotransferase, domain 1"/>
    <property type="match status" value="1"/>
</dbReference>
<dbReference type="SUPFAM" id="SSF53383">
    <property type="entry name" value="PLP-dependent transferases"/>
    <property type="match status" value="1"/>
</dbReference>
<dbReference type="InterPro" id="IPR015422">
    <property type="entry name" value="PyrdxlP-dep_Trfase_small"/>
</dbReference>
<dbReference type="InterPro" id="IPR022278">
    <property type="entry name" value="Pser_aminoTfrase"/>
</dbReference>
<dbReference type="EMBL" id="MU129104">
    <property type="protein sequence ID" value="KAF9506647.1"/>
    <property type="molecule type" value="Genomic_DNA"/>
</dbReference>
<dbReference type="FunFam" id="3.40.640.10:FF:000010">
    <property type="entry name" value="Phosphoserine aminotransferase"/>
    <property type="match status" value="1"/>
</dbReference>
<dbReference type="GO" id="GO:0004648">
    <property type="term" value="F:O-phospho-L-serine:2-oxoglutarate aminotransferase activity"/>
    <property type="evidence" value="ECO:0007669"/>
    <property type="project" value="UniProtKB-EC"/>
</dbReference>
<dbReference type="InterPro" id="IPR015424">
    <property type="entry name" value="PyrdxlP-dep_Trfase"/>
</dbReference>
<keyword evidence="8" id="KW-0663">Pyridoxal phosphate</keyword>
<comment type="pathway">
    <text evidence="2">Amino-acid biosynthesis; L-serine biosynthesis; L-serine from 3-phospho-D-glycerate: step 2/3.</text>
</comment>
<dbReference type="AlphaFoldDB" id="A0A9P6DM87"/>
<dbReference type="PANTHER" id="PTHR43247">
    <property type="entry name" value="PHOSPHOSERINE AMINOTRANSFERASE"/>
    <property type="match status" value="1"/>
</dbReference>
<evidence type="ECO:0000256" key="6">
    <source>
        <dbReference type="ARBA" id="ARBA00022605"/>
    </source>
</evidence>
<name>A0A9P6DM87_9AGAM</name>
<comment type="catalytic activity">
    <reaction evidence="10">
        <text>O-phospho-L-serine + 2-oxoglutarate = 3-phosphooxypyruvate + L-glutamate</text>
        <dbReference type="Rhea" id="RHEA:14329"/>
        <dbReference type="ChEBI" id="CHEBI:16810"/>
        <dbReference type="ChEBI" id="CHEBI:18110"/>
        <dbReference type="ChEBI" id="CHEBI:29985"/>
        <dbReference type="ChEBI" id="CHEBI:57524"/>
        <dbReference type="EC" id="2.6.1.52"/>
    </reaction>
</comment>
<comment type="cofactor">
    <cofactor evidence="1">
        <name>pyridoxal 5'-phosphate</name>
        <dbReference type="ChEBI" id="CHEBI:597326"/>
    </cofactor>
</comment>
<proteinExistence type="inferred from homology"/>
<comment type="similarity">
    <text evidence="3">Belongs to the class-V pyridoxal-phosphate-dependent aminotransferase family. SerC subfamily.</text>
</comment>
<evidence type="ECO:0000256" key="10">
    <source>
        <dbReference type="ARBA" id="ARBA00049007"/>
    </source>
</evidence>
<dbReference type="GO" id="GO:0005737">
    <property type="term" value="C:cytoplasm"/>
    <property type="evidence" value="ECO:0007669"/>
    <property type="project" value="TreeGrafter"/>
</dbReference>
<feature type="domain" description="Aminotransferase class V" evidence="11">
    <location>
        <begin position="8"/>
        <end position="383"/>
    </location>
</feature>
<evidence type="ECO:0000256" key="9">
    <source>
        <dbReference type="ARBA" id="ARBA00023299"/>
    </source>
</evidence>
<dbReference type="Gene3D" id="3.40.640.10">
    <property type="entry name" value="Type I PLP-dependent aspartate aminotransferase-like (Major domain)"/>
    <property type="match status" value="1"/>
</dbReference>
<gene>
    <name evidence="12" type="ORF">BS47DRAFT_1378076</name>
</gene>
<accession>A0A9P6DM87</accession>
<keyword evidence="6" id="KW-0028">Amino-acid biosynthesis</keyword>
<evidence type="ECO:0000256" key="8">
    <source>
        <dbReference type="ARBA" id="ARBA00022898"/>
    </source>
</evidence>
<dbReference type="Pfam" id="PF00266">
    <property type="entry name" value="Aminotran_5"/>
    <property type="match status" value="1"/>
</dbReference>
<sequence length="400" mass="43662">MHREEITNLTAGPSTLPLAVLEQAAKGLLNYENTGMGITELSHRSAEFVKLDNDLQEILGRHLHIPDTHSILFVQGGGSLQFSAVVLNLLARHRRFFPNLSEEERVMDYVVTGSWSAKGAEEAERLGGGAPVNIVQNGRTLSRDGKSFEQIADPKEWKFSPNPAFVYYCENETVDGIQFDGVVSSSVSGAAPLSFPFDLLPRDPADPTRSVPLDHALIFAGAQKNIGPAGLTILIVRHDLLHPLPPKTPSNIPISMDYGVVAKANSLYNTPPTFAMYVALLVLRHFEGQGGIQVLATVNGRKAHKVYAVLEYGEQRGVVRMRVKDGHRSHMNITFEVLGEGEEARFISEGTAKGFRGIKGHRSVGGVRLSLYNAVTEDQVDGLVAFILEFIDSSPSARKT</sequence>
<dbReference type="HAMAP" id="MF_00160">
    <property type="entry name" value="SerC_aminotrans_5"/>
    <property type="match status" value="1"/>
</dbReference>
<keyword evidence="9" id="KW-0718">Serine biosynthesis</keyword>
<evidence type="ECO:0000256" key="4">
    <source>
        <dbReference type="ARBA" id="ARBA00013030"/>
    </source>
</evidence>
<evidence type="ECO:0000256" key="7">
    <source>
        <dbReference type="ARBA" id="ARBA00022679"/>
    </source>
</evidence>
<evidence type="ECO:0000313" key="13">
    <source>
        <dbReference type="Proteomes" id="UP000886523"/>
    </source>
</evidence>
<comment type="caution">
    <text evidence="12">The sequence shown here is derived from an EMBL/GenBank/DDBJ whole genome shotgun (WGS) entry which is preliminary data.</text>
</comment>
<evidence type="ECO:0000259" key="11">
    <source>
        <dbReference type="Pfam" id="PF00266"/>
    </source>
</evidence>
<protein>
    <recommendedName>
        <fullName evidence="4">phosphoserine transaminase</fullName>
        <ecNumber evidence="4">2.6.1.52</ecNumber>
    </recommendedName>
</protein>
<dbReference type="NCBIfam" id="NF003764">
    <property type="entry name" value="PRK05355.1"/>
    <property type="match status" value="1"/>
</dbReference>
<evidence type="ECO:0000313" key="12">
    <source>
        <dbReference type="EMBL" id="KAF9506647.1"/>
    </source>
</evidence>
<dbReference type="OrthoDB" id="1703350at2759"/>
<dbReference type="InterPro" id="IPR015421">
    <property type="entry name" value="PyrdxlP-dep_Trfase_major"/>
</dbReference>
<dbReference type="Proteomes" id="UP000886523">
    <property type="component" value="Unassembled WGS sequence"/>
</dbReference>
<evidence type="ECO:0000256" key="5">
    <source>
        <dbReference type="ARBA" id="ARBA00022576"/>
    </source>
</evidence>
<evidence type="ECO:0000256" key="2">
    <source>
        <dbReference type="ARBA" id="ARBA00005099"/>
    </source>
</evidence>
<dbReference type="PIRSF" id="PIRSF000525">
    <property type="entry name" value="SerC"/>
    <property type="match status" value="1"/>
</dbReference>
<keyword evidence="5" id="KW-0032">Aminotransferase</keyword>
<keyword evidence="7" id="KW-0808">Transferase</keyword>
<evidence type="ECO:0000256" key="1">
    <source>
        <dbReference type="ARBA" id="ARBA00001933"/>
    </source>
</evidence>
<organism evidence="12 13">
    <name type="scientific">Hydnum rufescens UP504</name>
    <dbReference type="NCBI Taxonomy" id="1448309"/>
    <lineage>
        <taxon>Eukaryota</taxon>
        <taxon>Fungi</taxon>
        <taxon>Dikarya</taxon>
        <taxon>Basidiomycota</taxon>
        <taxon>Agaricomycotina</taxon>
        <taxon>Agaricomycetes</taxon>
        <taxon>Cantharellales</taxon>
        <taxon>Hydnaceae</taxon>
        <taxon>Hydnum</taxon>
    </lineage>
</organism>
<dbReference type="EC" id="2.6.1.52" evidence="4"/>
<keyword evidence="13" id="KW-1185">Reference proteome</keyword>